<keyword evidence="1" id="KW-0472">Membrane</keyword>
<keyword evidence="1" id="KW-0812">Transmembrane</keyword>
<proteinExistence type="predicted"/>
<sequence length="46" mass="5072">MNLIGGLFTSIIGLGVLGLVVWLWVLVFTALVRANQALKIYVEKNK</sequence>
<keyword evidence="1" id="KW-1133">Transmembrane helix</keyword>
<dbReference type="AlphaFoldDB" id="A0A9Q9FF90"/>
<dbReference type="Proteomes" id="UP001058072">
    <property type="component" value="Chromosome"/>
</dbReference>
<accession>A0A9Q9FF90</accession>
<protein>
    <submittedName>
        <fullName evidence="2">Uncharacterized protein</fullName>
    </submittedName>
</protein>
<organism evidence="2 3">
    <name type="scientific">Turicibacter bilis</name>
    <dbReference type="NCBI Taxonomy" id="2735723"/>
    <lineage>
        <taxon>Bacteria</taxon>
        <taxon>Bacillati</taxon>
        <taxon>Bacillota</taxon>
        <taxon>Erysipelotrichia</taxon>
        <taxon>Erysipelotrichales</taxon>
        <taxon>Turicibacteraceae</taxon>
        <taxon>Turicibacter</taxon>
    </lineage>
</organism>
<name>A0A9Q9FF90_9FIRM</name>
<evidence type="ECO:0000313" key="2">
    <source>
        <dbReference type="EMBL" id="UUF09238.1"/>
    </source>
</evidence>
<reference evidence="2" key="1">
    <citation type="submission" date="2021-03" db="EMBL/GenBank/DDBJ databases">
        <title>Comparative Genomics and Metabolomics in the genus Turicibacter.</title>
        <authorList>
            <person name="Maki J."/>
            <person name="Looft T."/>
        </authorList>
    </citation>
    <scope>NUCLEOTIDE SEQUENCE</scope>
    <source>
        <strain evidence="2">ISU324</strain>
    </source>
</reference>
<gene>
    <name evidence="2" type="ORF">J0J70_04405</name>
</gene>
<evidence type="ECO:0000313" key="3">
    <source>
        <dbReference type="Proteomes" id="UP001058072"/>
    </source>
</evidence>
<feature type="transmembrane region" description="Helical" evidence="1">
    <location>
        <begin position="6"/>
        <end position="32"/>
    </location>
</feature>
<evidence type="ECO:0000256" key="1">
    <source>
        <dbReference type="SAM" id="Phobius"/>
    </source>
</evidence>
<dbReference type="RefSeq" id="WP_212724566.1">
    <property type="nucleotide sequence ID" value="NZ_CP071250.1"/>
</dbReference>
<dbReference type="EMBL" id="CP071250">
    <property type="protein sequence ID" value="UUF09238.1"/>
    <property type="molecule type" value="Genomic_DNA"/>
</dbReference>